<dbReference type="Pfam" id="PF05721">
    <property type="entry name" value="PhyH"/>
    <property type="match status" value="1"/>
</dbReference>
<accession>A0A229REC9</accession>
<organism evidence="2 3">
    <name type="scientific">Amycolatopsis alba DSM 44262</name>
    <dbReference type="NCBI Taxonomy" id="1125972"/>
    <lineage>
        <taxon>Bacteria</taxon>
        <taxon>Bacillati</taxon>
        <taxon>Actinomycetota</taxon>
        <taxon>Actinomycetes</taxon>
        <taxon>Pseudonocardiales</taxon>
        <taxon>Pseudonocardiaceae</taxon>
        <taxon>Amycolatopsis</taxon>
    </lineage>
</organism>
<dbReference type="PANTHER" id="PTHR20883:SF48">
    <property type="entry name" value="ECTOINE DIOXYGENASE"/>
    <property type="match status" value="1"/>
</dbReference>
<dbReference type="Proteomes" id="UP000215563">
    <property type="component" value="Unassembled WGS sequence"/>
</dbReference>
<evidence type="ECO:0000256" key="1">
    <source>
        <dbReference type="SAM" id="MobiDB-lite"/>
    </source>
</evidence>
<evidence type="ECO:0000313" key="3">
    <source>
        <dbReference type="Proteomes" id="UP000215563"/>
    </source>
</evidence>
<dbReference type="AlphaFoldDB" id="A0A229REC9"/>
<feature type="region of interest" description="Disordered" evidence="1">
    <location>
        <begin position="1"/>
        <end position="24"/>
    </location>
</feature>
<gene>
    <name evidence="2" type="ORF">CFP75_32385</name>
</gene>
<keyword evidence="3" id="KW-1185">Reference proteome</keyword>
<dbReference type="PANTHER" id="PTHR20883">
    <property type="entry name" value="PHYTANOYL-COA DIOXYGENASE DOMAIN CONTAINING 1"/>
    <property type="match status" value="1"/>
</dbReference>
<dbReference type="InterPro" id="IPR008775">
    <property type="entry name" value="Phytyl_CoA_dOase-like"/>
</dbReference>
<keyword evidence="2" id="KW-0560">Oxidoreductase</keyword>
<reference evidence="2 3" key="1">
    <citation type="submission" date="2017-07" db="EMBL/GenBank/DDBJ databases">
        <title>Amycolatopsis alba DSM 44262 Genome sequencing and assembly.</title>
        <authorList>
            <person name="Kaur N."/>
            <person name="Mayilraj S."/>
        </authorList>
    </citation>
    <scope>NUCLEOTIDE SEQUENCE [LARGE SCALE GENOMIC DNA]</scope>
    <source>
        <strain evidence="2 3">DSM 44262</strain>
    </source>
</reference>
<feature type="compositionally biased region" description="Polar residues" evidence="1">
    <location>
        <begin position="13"/>
        <end position="24"/>
    </location>
</feature>
<dbReference type="EMBL" id="NMQU01000108">
    <property type="protein sequence ID" value="OXM45016.1"/>
    <property type="molecule type" value="Genomic_DNA"/>
</dbReference>
<proteinExistence type="predicted"/>
<dbReference type="SUPFAM" id="SSF51197">
    <property type="entry name" value="Clavaminate synthase-like"/>
    <property type="match status" value="1"/>
</dbReference>
<keyword evidence="2" id="KW-0223">Dioxygenase</keyword>
<dbReference type="OrthoDB" id="9791262at2"/>
<dbReference type="Gene3D" id="2.60.120.620">
    <property type="entry name" value="q2cbj1_9rhob like domain"/>
    <property type="match status" value="1"/>
</dbReference>
<protein>
    <submittedName>
        <fullName evidence="2">Phytanoyl-CoA dioxygenase</fullName>
    </submittedName>
</protein>
<name>A0A229REC9_AMYAL</name>
<sequence length="298" mass="32991">MTGAGYRPADTGPSGNHRQGGISVNLSDEVTRRYREEGYFVHEGLFTPEELAALRDEAQAEFGRPGPQRTMESDSGKVRAVHGVHRTNDVFHRLVRDPRLMQVASELLGDDVYIHQFKINAKHGLGGGIWEWHQDFLFWQMEDGMPAPDALSAVLFLDPVTEFNGPLYLVPGSHRELLPVTFDEGENWASTLAASLKYRIAPEALSECMLRNGMVAPHGEPGTVLFFHGQMLHGSPPNMSAISRRLVIITFNAVRNVPQTVDQTRPEFLAERDSTPLIPGSTDELLRARVTAASGDQP</sequence>
<evidence type="ECO:0000313" key="2">
    <source>
        <dbReference type="EMBL" id="OXM45016.1"/>
    </source>
</evidence>
<dbReference type="GO" id="GO:0005506">
    <property type="term" value="F:iron ion binding"/>
    <property type="evidence" value="ECO:0007669"/>
    <property type="project" value="UniProtKB-ARBA"/>
</dbReference>
<comment type="caution">
    <text evidence="2">The sequence shown here is derived from an EMBL/GenBank/DDBJ whole genome shotgun (WGS) entry which is preliminary data.</text>
</comment>
<dbReference type="GO" id="GO:0016706">
    <property type="term" value="F:2-oxoglutarate-dependent dioxygenase activity"/>
    <property type="evidence" value="ECO:0007669"/>
    <property type="project" value="UniProtKB-ARBA"/>
</dbReference>